<comment type="catalytic activity">
    <reaction evidence="1">
        <text>ATP + protein L-histidine = ADP + protein N-phospho-L-histidine.</text>
        <dbReference type="EC" id="2.7.13.3"/>
    </reaction>
</comment>
<evidence type="ECO:0000256" key="4">
    <source>
        <dbReference type="ARBA" id="ARBA00022679"/>
    </source>
</evidence>
<evidence type="ECO:0000313" key="12">
    <source>
        <dbReference type="Proteomes" id="UP001596337"/>
    </source>
</evidence>
<dbReference type="EMBL" id="JBHSXX010000001">
    <property type="protein sequence ID" value="MFC6871708.1"/>
    <property type="molecule type" value="Genomic_DNA"/>
</dbReference>
<dbReference type="EC" id="2.7.13.3" evidence="2"/>
<comment type="caution">
    <text evidence="11">The sequence shown here is derived from an EMBL/GenBank/DDBJ whole genome shotgun (WGS) entry which is preliminary data.</text>
</comment>
<dbReference type="Gene3D" id="1.20.5.1930">
    <property type="match status" value="1"/>
</dbReference>
<organism evidence="11 12">
    <name type="scientific">Haloechinothrix salitolerans</name>
    <dbReference type="NCBI Taxonomy" id="926830"/>
    <lineage>
        <taxon>Bacteria</taxon>
        <taxon>Bacillati</taxon>
        <taxon>Actinomycetota</taxon>
        <taxon>Actinomycetes</taxon>
        <taxon>Pseudonocardiales</taxon>
        <taxon>Pseudonocardiaceae</taxon>
        <taxon>Haloechinothrix</taxon>
    </lineage>
</organism>
<accession>A0ABW2C927</accession>
<feature type="transmembrane region" description="Helical" evidence="9">
    <location>
        <begin position="51"/>
        <end position="71"/>
    </location>
</feature>
<keyword evidence="9" id="KW-0472">Membrane</keyword>
<keyword evidence="6 11" id="KW-0418">Kinase</keyword>
<feature type="transmembrane region" description="Helical" evidence="9">
    <location>
        <begin position="16"/>
        <end position="39"/>
    </location>
</feature>
<keyword evidence="12" id="KW-1185">Reference proteome</keyword>
<dbReference type="InterPro" id="IPR011712">
    <property type="entry name" value="Sig_transdc_His_kin_sub3_dim/P"/>
</dbReference>
<name>A0ABW2C927_9PSEU</name>
<dbReference type="GO" id="GO:0016301">
    <property type="term" value="F:kinase activity"/>
    <property type="evidence" value="ECO:0007669"/>
    <property type="project" value="UniProtKB-KW"/>
</dbReference>
<dbReference type="Gene3D" id="3.30.565.10">
    <property type="entry name" value="Histidine kinase-like ATPase, C-terminal domain"/>
    <property type="match status" value="1"/>
</dbReference>
<keyword evidence="8" id="KW-0902">Two-component regulatory system</keyword>
<proteinExistence type="predicted"/>
<feature type="transmembrane region" description="Helical" evidence="9">
    <location>
        <begin position="158"/>
        <end position="178"/>
    </location>
</feature>
<evidence type="ECO:0000256" key="8">
    <source>
        <dbReference type="ARBA" id="ARBA00023012"/>
    </source>
</evidence>
<evidence type="ECO:0000313" key="11">
    <source>
        <dbReference type="EMBL" id="MFC6871708.1"/>
    </source>
</evidence>
<evidence type="ECO:0000256" key="9">
    <source>
        <dbReference type="SAM" id="Phobius"/>
    </source>
</evidence>
<feature type="transmembrane region" description="Helical" evidence="9">
    <location>
        <begin position="78"/>
        <end position="105"/>
    </location>
</feature>
<dbReference type="SUPFAM" id="SSF55874">
    <property type="entry name" value="ATPase domain of HSP90 chaperone/DNA topoisomerase II/histidine kinase"/>
    <property type="match status" value="1"/>
</dbReference>
<keyword evidence="9" id="KW-1133">Transmembrane helix</keyword>
<evidence type="ECO:0000256" key="7">
    <source>
        <dbReference type="ARBA" id="ARBA00022840"/>
    </source>
</evidence>
<evidence type="ECO:0000256" key="3">
    <source>
        <dbReference type="ARBA" id="ARBA00022553"/>
    </source>
</evidence>
<evidence type="ECO:0000256" key="5">
    <source>
        <dbReference type="ARBA" id="ARBA00022741"/>
    </source>
</evidence>
<evidence type="ECO:0000256" key="2">
    <source>
        <dbReference type="ARBA" id="ARBA00012438"/>
    </source>
</evidence>
<evidence type="ECO:0000256" key="6">
    <source>
        <dbReference type="ARBA" id="ARBA00022777"/>
    </source>
</evidence>
<evidence type="ECO:0000259" key="10">
    <source>
        <dbReference type="Pfam" id="PF07730"/>
    </source>
</evidence>
<dbReference type="RefSeq" id="WP_345391767.1">
    <property type="nucleotide sequence ID" value="NZ_BAABLA010000007.1"/>
</dbReference>
<reference evidence="12" key="1">
    <citation type="journal article" date="2019" name="Int. J. Syst. Evol. Microbiol.">
        <title>The Global Catalogue of Microorganisms (GCM) 10K type strain sequencing project: providing services to taxonomists for standard genome sequencing and annotation.</title>
        <authorList>
            <consortium name="The Broad Institute Genomics Platform"/>
            <consortium name="The Broad Institute Genome Sequencing Center for Infectious Disease"/>
            <person name="Wu L."/>
            <person name="Ma J."/>
        </authorList>
    </citation>
    <scope>NUCLEOTIDE SEQUENCE [LARGE SCALE GENOMIC DNA]</scope>
    <source>
        <strain evidence="12">KCTC 32255</strain>
    </source>
</reference>
<keyword evidence="3" id="KW-0597">Phosphoprotein</keyword>
<keyword evidence="7" id="KW-0067">ATP-binding</keyword>
<dbReference type="PANTHER" id="PTHR24421:SF10">
    <property type="entry name" value="NITRATE_NITRITE SENSOR PROTEIN NARQ"/>
    <property type="match status" value="1"/>
</dbReference>
<dbReference type="Pfam" id="PF07730">
    <property type="entry name" value="HisKA_3"/>
    <property type="match status" value="1"/>
</dbReference>
<dbReference type="InterPro" id="IPR036890">
    <property type="entry name" value="HATPase_C_sf"/>
</dbReference>
<feature type="domain" description="Signal transduction histidine kinase subgroup 3 dimerisation and phosphoacceptor" evidence="10">
    <location>
        <begin position="204"/>
        <end position="266"/>
    </location>
</feature>
<keyword evidence="5" id="KW-0547">Nucleotide-binding</keyword>
<dbReference type="InterPro" id="IPR050482">
    <property type="entry name" value="Sensor_HK_TwoCompSys"/>
</dbReference>
<keyword evidence="4" id="KW-0808">Transferase</keyword>
<dbReference type="PANTHER" id="PTHR24421">
    <property type="entry name" value="NITRATE/NITRITE SENSOR PROTEIN NARX-RELATED"/>
    <property type="match status" value="1"/>
</dbReference>
<dbReference type="CDD" id="cd16917">
    <property type="entry name" value="HATPase_UhpB-NarQ-NarX-like"/>
    <property type="match status" value="1"/>
</dbReference>
<evidence type="ECO:0000256" key="1">
    <source>
        <dbReference type="ARBA" id="ARBA00000085"/>
    </source>
</evidence>
<sequence>MTQPAGSSRPHVMRRVGAVCVTVLVVSLSIFSSLMVLVAEGFVPGSEDIEPGWRGGLGALLAIGAAVGLVWRHRHPEFVTAAAVLPPLVFITDSLAALIALAALAAARRDYVLWIGTAAVYVATAIAVGYDARRHVDYSMVQIFAGAQTEAERVDAPLFAILLIAAVMTAIPLAVGVLRGTRRDLTRSTHAERELSGEMARREERTRIAREMHDVLGHRLSLLSLQAGALEVSDDHERAAEVARGVRGTAKEALNDLREVVGVLRDGRTFSGGSTPSGSDTSPRTLADLPELLDNSRRAGLAMNVTVLLDDVSIAPAPLGSAAYRIVQEALTNVLRHAPDTTADVTIRGSPGVGLSIEVSNPLRGDSETVAGAGTGLHGVAERVAQLGGTVSSGPTDADTFVLAAWLPWSRDRDGGEP</sequence>
<dbReference type="Proteomes" id="UP001596337">
    <property type="component" value="Unassembled WGS sequence"/>
</dbReference>
<keyword evidence="9" id="KW-0812">Transmembrane</keyword>
<protein>
    <recommendedName>
        <fullName evidence="2">histidine kinase</fullName>
        <ecNumber evidence="2">2.7.13.3</ecNumber>
    </recommendedName>
</protein>
<feature type="transmembrane region" description="Helical" evidence="9">
    <location>
        <begin position="111"/>
        <end position="130"/>
    </location>
</feature>
<gene>
    <name evidence="11" type="ORF">ACFQGD_31765</name>
</gene>